<comment type="caution">
    <text evidence="3">The sequence shown here is derived from an EMBL/GenBank/DDBJ whole genome shotgun (WGS) entry which is preliminary data.</text>
</comment>
<organism evidence="3 4">
    <name type="scientific">Symbiodinium natans</name>
    <dbReference type="NCBI Taxonomy" id="878477"/>
    <lineage>
        <taxon>Eukaryota</taxon>
        <taxon>Sar</taxon>
        <taxon>Alveolata</taxon>
        <taxon>Dinophyceae</taxon>
        <taxon>Suessiales</taxon>
        <taxon>Symbiodiniaceae</taxon>
        <taxon>Symbiodinium</taxon>
    </lineage>
</organism>
<dbReference type="EMBL" id="CAJNDS010002666">
    <property type="protein sequence ID" value="CAE7560280.1"/>
    <property type="molecule type" value="Genomic_DNA"/>
</dbReference>
<feature type="region of interest" description="Disordered" evidence="1">
    <location>
        <begin position="188"/>
        <end position="255"/>
    </location>
</feature>
<accession>A0A812U8L7</accession>
<feature type="compositionally biased region" description="Acidic residues" evidence="1">
    <location>
        <begin position="191"/>
        <end position="207"/>
    </location>
</feature>
<dbReference type="AlphaFoldDB" id="A0A812U8L7"/>
<name>A0A812U8L7_9DINO</name>
<protein>
    <submittedName>
        <fullName evidence="3">Ube3c protein</fullName>
    </submittedName>
</protein>
<dbReference type="OrthoDB" id="6022771at2759"/>
<dbReference type="Proteomes" id="UP000604046">
    <property type="component" value="Unassembled WGS sequence"/>
</dbReference>
<evidence type="ECO:0000256" key="1">
    <source>
        <dbReference type="SAM" id="MobiDB-lite"/>
    </source>
</evidence>
<feature type="signal peptide" evidence="2">
    <location>
        <begin position="1"/>
        <end position="22"/>
    </location>
</feature>
<evidence type="ECO:0000313" key="4">
    <source>
        <dbReference type="Proteomes" id="UP000604046"/>
    </source>
</evidence>
<keyword evidence="4" id="KW-1185">Reference proteome</keyword>
<evidence type="ECO:0000313" key="3">
    <source>
        <dbReference type="EMBL" id="CAE7560280.1"/>
    </source>
</evidence>
<evidence type="ECO:0000256" key="2">
    <source>
        <dbReference type="SAM" id="SignalP"/>
    </source>
</evidence>
<reference evidence="3" key="1">
    <citation type="submission" date="2021-02" db="EMBL/GenBank/DDBJ databases">
        <authorList>
            <person name="Dougan E. K."/>
            <person name="Rhodes N."/>
            <person name="Thang M."/>
            <person name="Chan C."/>
        </authorList>
    </citation>
    <scope>NUCLEOTIDE SEQUENCE</scope>
</reference>
<feature type="chain" id="PRO_5032457258" evidence="2">
    <location>
        <begin position="23"/>
        <end position="381"/>
    </location>
</feature>
<gene>
    <name evidence="3" type="primary">Ube3c</name>
    <name evidence="3" type="ORF">SNAT2548_LOCUS31583</name>
</gene>
<sequence>MASDSTCAIIALWRLCVPVGLGPQVGGDGAIPVDVLKVVLERELLGHLDDFGQSSVDEILQTYMQPDSEGVVGFLQFWKGMEEILRARGTLRSTLTRAQEEAIIGFRFLRTCLLDMAARQVSQGRSSFSVKELRYFIGRTTALTGAEGEAFWRRQARQLPEDPEMLVTGEEVASAMLTWLEQLVDEGLSGEGEDDEDSGDEEEEPEVGIERVALPPPPSLSPSPSADRLAPDRPLAIAAPTGPPPKRQVQARLSRPSLSFQSGLTALLDKGEAWPSQATKETAAEWREVIAFQVSIKRWLLEMKHEEVDLVKFHQFARTYFSKGSRPSGRSSPRNHEPRLSRAALALKAVLQNVSSKRLAEGVTREARMADVASEDVVEPC</sequence>
<keyword evidence="2" id="KW-0732">Signal</keyword>
<proteinExistence type="predicted"/>